<dbReference type="STRING" id="742766.HMPREF9455_00475"/>
<evidence type="ECO:0000313" key="2">
    <source>
        <dbReference type="EMBL" id="EGJ99442.1"/>
    </source>
</evidence>
<evidence type="ECO:0008006" key="4">
    <source>
        <dbReference type="Google" id="ProtNLM"/>
    </source>
</evidence>
<dbReference type="RefSeq" id="WP_006797982.1">
    <property type="nucleotide sequence ID" value="NZ_GL891979.1"/>
</dbReference>
<gene>
    <name evidence="2" type="ORF">HMPREF9455_00475</name>
</gene>
<keyword evidence="3" id="KW-1185">Reference proteome</keyword>
<protein>
    <recommendedName>
        <fullName evidence="4">Secretion system C-terminal sorting domain-containing protein</fullName>
    </recommendedName>
</protein>
<reference evidence="2 3" key="1">
    <citation type="submission" date="2011-04" db="EMBL/GenBank/DDBJ databases">
        <title>The Genome Sequence of Dysgonomonas gadei ATCC BAA-286.</title>
        <authorList>
            <consortium name="The Broad Institute Genome Sequencing Platform"/>
            <person name="Earl A."/>
            <person name="Ward D."/>
            <person name="Feldgarden M."/>
            <person name="Gevers D."/>
            <person name="Pudlo N."/>
            <person name="Martens E."/>
            <person name="Allen-Vercoe E."/>
            <person name="Young S.K."/>
            <person name="Zeng Q."/>
            <person name="Gargeya S."/>
            <person name="Fitzgerald M."/>
            <person name="Haas B."/>
            <person name="Abouelleil A."/>
            <person name="Alvarado L."/>
            <person name="Arachchi H.M."/>
            <person name="Berlin A."/>
            <person name="Brown A."/>
            <person name="Chapman S.B."/>
            <person name="Chen Z."/>
            <person name="Dunbar C."/>
            <person name="Freedman E."/>
            <person name="Gearin G."/>
            <person name="Gellesch M."/>
            <person name="Goldberg J."/>
            <person name="Griggs A."/>
            <person name="Gujja S."/>
            <person name="Heiman D."/>
            <person name="Howarth C."/>
            <person name="Larson L."/>
            <person name="Lui A."/>
            <person name="MacDonald P.J.P."/>
            <person name="Mehta T."/>
            <person name="Montmayeur A."/>
            <person name="Murphy C."/>
            <person name="Neiman D."/>
            <person name="Pearson M."/>
            <person name="Priest M."/>
            <person name="Roberts A."/>
            <person name="Saif S."/>
            <person name="Shea T."/>
            <person name="Shenoy N."/>
            <person name="Sisk P."/>
            <person name="Stolte C."/>
            <person name="Sykes S."/>
            <person name="Yandava C."/>
            <person name="Wortman J."/>
            <person name="Nusbaum C."/>
            <person name="Birren B."/>
        </authorList>
    </citation>
    <scope>NUCLEOTIDE SEQUENCE [LARGE SCALE GENOMIC DNA]</scope>
    <source>
        <strain evidence="2 3">ATCC BAA-286</strain>
    </source>
</reference>
<organism evidence="2 3">
    <name type="scientific">Dysgonomonas gadei ATCC BAA-286</name>
    <dbReference type="NCBI Taxonomy" id="742766"/>
    <lineage>
        <taxon>Bacteria</taxon>
        <taxon>Pseudomonadati</taxon>
        <taxon>Bacteroidota</taxon>
        <taxon>Bacteroidia</taxon>
        <taxon>Bacteroidales</taxon>
        <taxon>Dysgonomonadaceae</taxon>
        <taxon>Dysgonomonas</taxon>
    </lineage>
</organism>
<keyword evidence="1" id="KW-0732">Signal</keyword>
<proteinExistence type="predicted"/>
<evidence type="ECO:0000313" key="3">
    <source>
        <dbReference type="Proteomes" id="UP000004913"/>
    </source>
</evidence>
<feature type="signal peptide" evidence="1">
    <location>
        <begin position="1"/>
        <end position="21"/>
    </location>
</feature>
<dbReference type="Pfam" id="PF11589">
    <property type="entry name" value="DUF3244"/>
    <property type="match status" value="1"/>
</dbReference>
<sequence>MRTKFYFLVFIMLCLGGTAFAGKIVDVPVGDGPGEGGPTINPPAARMAVMSPISPISVKMVDDKSLVVSFSANLGVVTVAVKDEAGAVYYTKVVNTSYSGKLSVNISALPAGTYTITFVNTATSLKKYGTFEID</sequence>
<dbReference type="EMBL" id="ADLV01000006">
    <property type="protein sequence ID" value="EGJ99442.1"/>
    <property type="molecule type" value="Genomic_DNA"/>
</dbReference>
<dbReference type="AlphaFoldDB" id="F5ITQ8"/>
<dbReference type="OrthoDB" id="1106964at2"/>
<accession>F5ITQ8</accession>
<evidence type="ECO:0000256" key="1">
    <source>
        <dbReference type="SAM" id="SignalP"/>
    </source>
</evidence>
<name>F5ITQ8_9BACT</name>
<comment type="caution">
    <text evidence="2">The sequence shown here is derived from an EMBL/GenBank/DDBJ whole genome shotgun (WGS) entry which is preliminary data.</text>
</comment>
<dbReference type="InterPro" id="IPR021638">
    <property type="entry name" value="DUF3244"/>
</dbReference>
<dbReference type="Gene3D" id="2.60.40.3080">
    <property type="match status" value="1"/>
</dbReference>
<dbReference type="HOGENOM" id="CLU_1913744_0_0_10"/>
<feature type="chain" id="PRO_5003324025" description="Secretion system C-terminal sorting domain-containing protein" evidence="1">
    <location>
        <begin position="22"/>
        <end position="134"/>
    </location>
</feature>
<dbReference type="Proteomes" id="UP000004913">
    <property type="component" value="Unassembled WGS sequence"/>
</dbReference>